<dbReference type="EMBL" id="FMJY01000010">
    <property type="protein sequence ID" value="SCO92282.1"/>
    <property type="molecule type" value="Genomic_DNA"/>
</dbReference>
<dbReference type="InterPro" id="IPR052030">
    <property type="entry name" value="Peptidase_M20/M20A_hydrolases"/>
</dbReference>
<dbReference type="OrthoDB" id="6119954at2759"/>
<dbReference type="PANTHER" id="PTHR30575:SF0">
    <property type="entry name" value="XAA-ARG DIPEPTIDASE"/>
    <property type="match status" value="1"/>
</dbReference>
<evidence type="ECO:0000313" key="1">
    <source>
        <dbReference type="EMBL" id="SCO92282.1"/>
    </source>
</evidence>
<evidence type="ECO:0008006" key="3">
    <source>
        <dbReference type="Google" id="ProtNLM"/>
    </source>
</evidence>
<sequence length="166" mass="17759">MASTLLGKLMYDALPGAKALVDLKVAGRIRILGTPAEECGGGSPTYKDLQVNDTLSETYVEEMAALGERFMPPRNTLVGEQSPKAFGSTDMGIVSYEVPGLHSAFVVPTPSNVARHNPNFAAAAATDEAHSITIECAKDLAMLAFRVLTDDKGLWAQKRTLTRAYS</sequence>
<dbReference type="AlphaFoldDB" id="A0A2H3TUJ7"/>
<reference evidence="2" key="1">
    <citation type="submission" date="2016-09" db="EMBL/GenBank/DDBJ databases">
        <authorList>
            <person name="Guldener U."/>
        </authorList>
    </citation>
    <scope>NUCLEOTIDE SEQUENCE [LARGE SCALE GENOMIC DNA]</scope>
    <source>
        <strain evidence="2">V64-1</strain>
    </source>
</reference>
<dbReference type="VEuPathDB" id="FungiDB:FOZG_16926"/>
<dbReference type="GO" id="GO:0016805">
    <property type="term" value="F:dipeptidase activity"/>
    <property type="evidence" value="ECO:0007669"/>
    <property type="project" value="TreeGrafter"/>
</dbReference>
<accession>A0A2H3TUJ7</accession>
<proteinExistence type="predicted"/>
<dbReference type="SUPFAM" id="SSF53187">
    <property type="entry name" value="Zn-dependent exopeptidases"/>
    <property type="match status" value="1"/>
</dbReference>
<dbReference type="Gene3D" id="3.40.630.10">
    <property type="entry name" value="Zn peptidases"/>
    <property type="match status" value="1"/>
</dbReference>
<name>A0A2H3TUJ7_FUSOX</name>
<organism evidence="1 2">
    <name type="scientific">Fusarium oxysporum</name>
    <name type="common">Fusarium vascular wilt</name>
    <dbReference type="NCBI Taxonomy" id="5507"/>
    <lineage>
        <taxon>Eukaryota</taxon>
        <taxon>Fungi</taxon>
        <taxon>Dikarya</taxon>
        <taxon>Ascomycota</taxon>
        <taxon>Pezizomycotina</taxon>
        <taxon>Sordariomycetes</taxon>
        <taxon>Hypocreomycetidae</taxon>
        <taxon>Hypocreales</taxon>
        <taxon>Nectriaceae</taxon>
        <taxon>Fusarium</taxon>
        <taxon>Fusarium oxysporum species complex</taxon>
    </lineage>
</organism>
<dbReference type="PANTHER" id="PTHR30575">
    <property type="entry name" value="PEPTIDASE M20"/>
    <property type="match status" value="1"/>
</dbReference>
<dbReference type="Proteomes" id="UP000219369">
    <property type="component" value="Unassembled WGS sequence"/>
</dbReference>
<gene>
    <name evidence="1" type="ORF">FRV6_16410</name>
</gene>
<protein>
    <recommendedName>
        <fullName evidence="3">Peptidase M20 dimerisation domain-containing protein</fullName>
    </recommendedName>
</protein>
<evidence type="ECO:0000313" key="2">
    <source>
        <dbReference type="Proteomes" id="UP000219369"/>
    </source>
</evidence>